<proteinExistence type="predicted"/>
<name>A0A0M3JWM0_ANISI</name>
<dbReference type="PANTHER" id="PTHR38608:SF1">
    <property type="entry name" value="PROTEIN CBG00664"/>
    <property type="match status" value="1"/>
</dbReference>
<dbReference type="EMBL" id="UYRR01031146">
    <property type="protein sequence ID" value="VDK46718.1"/>
    <property type="molecule type" value="Genomic_DNA"/>
</dbReference>
<organism evidence="3">
    <name type="scientific">Anisakis simplex</name>
    <name type="common">Herring worm</name>
    <dbReference type="NCBI Taxonomy" id="6269"/>
    <lineage>
        <taxon>Eukaryota</taxon>
        <taxon>Metazoa</taxon>
        <taxon>Ecdysozoa</taxon>
        <taxon>Nematoda</taxon>
        <taxon>Chromadorea</taxon>
        <taxon>Rhabditida</taxon>
        <taxon>Spirurina</taxon>
        <taxon>Ascaridomorpha</taxon>
        <taxon>Ascaridoidea</taxon>
        <taxon>Anisakidae</taxon>
        <taxon>Anisakis</taxon>
        <taxon>Anisakis simplex complex</taxon>
    </lineage>
</organism>
<gene>
    <name evidence="1" type="ORF">ASIM_LOCUS12157</name>
</gene>
<protein>
    <submittedName>
        <fullName evidence="1 3">Uncharacterized protein</fullName>
    </submittedName>
</protein>
<dbReference type="WBParaSite" id="ASIM_0001269101-mRNA-1">
    <property type="protein sequence ID" value="ASIM_0001269101-mRNA-1"/>
    <property type="gene ID" value="ASIM_0001269101"/>
</dbReference>
<evidence type="ECO:0000313" key="3">
    <source>
        <dbReference type="WBParaSite" id="ASIM_0001269101-mRNA-1"/>
    </source>
</evidence>
<evidence type="ECO:0000313" key="1">
    <source>
        <dbReference type="EMBL" id="VDK46718.1"/>
    </source>
</evidence>
<keyword evidence="2" id="KW-1185">Reference proteome</keyword>
<reference evidence="3" key="1">
    <citation type="submission" date="2017-02" db="UniProtKB">
        <authorList>
            <consortium name="WormBaseParasite"/>
        </authorList>
    </citation>
    <scope>IDENTIFICATION</scope>
</reference>
<dbReference type="PANTHER" id="PTHR38608">
    <property type="entry name" value="PROTEIN CBG07207"/>
    <property type="match status" value="1"/>
</dbReference>
<dbReference type="Proteomes" id="UP000267096">
    <property type="component" value="Unassembled WGS sequence"/>
</dbReference>
<dbReference type="AlphaFoldDB" id="A0A0M3JWM0"/>
<accession>A0A0M3JWM0</accession>
<sequence>MLGMMNAGGETPADFFSPMRPSSLFKKHRYLERAKETLSYASDGRLLIDGHPIVQEDPEDLWAELIIRVIAYRIRGACKSNTKPPSFWKRISTKLLTRSVSVKDELILNSEHQQLPKDHEGFVTTIKVTATNSPMQQKISFNGRRITT</sequence>
<evidence type="ECO:0000313" key="2">
    <source>
        <dbReference type="Proteomes" id="UP000267096"/>
    </source>
</evidence>
<reference evidence="1 2" key="2">
    <citation type="submission" date="2018-11" db="EMBL/GenBank/DDBJ databases">
        <authorList>
            <consortium name="Pathogen Informatics"/>
        </authorList>
    </citation>
    <scope>NUCLEOTIDE SEQUENCE [LARGE SCALE GENOMIC DNA]</scope>
</reference>
<dbReference type="OrthoDB" id="5798700at2759"/>